<proteinExistence type="predicted"/>
<name>A0ABD2P8N6_9CUCU</name>
<evidence type="ECO:0000313" key="2">
    <source>
        <dbReference type="Proteomes" id="UP001516400"/>
    </source>
</evidence>
<comment type="caution">
    <text evidence="1">The sequence shown here is derived from an EMBL/GenBank/DDBJ whole genome shotgun (WGS) entry which is preliminary data.</text>
</comment>
<accession>A0ABD2P8N6</accession>
<dbReference type="Proteomes" id="UP001516400">
    <property type="component" value="Unassembled WGS sequence"/>
</dbReference>
<sequence length="118" mass="14150">MDRRDRILTNKELELELQKKKWKEKTILWMDQIRIWRMTGRENSRMTASLLYAMLPHYPEEGTRKHLIEVMTSYAMILQLVGDGSSFDDNIPIARLPAARTRKRYTIKPKSIERKKWS</sequence>
<dbReference type="EMBL" id="JABFTP020000185">
    <property type="protein sequence ID" value="KAL3287309.1"/>
    <property type="molecule type" value="Genomic_DNA"/>
</dbReference>
<evidence type="ECO:0000313" key="1">
    <source>
        <dbReference type="EMBL" id="KAL3287309.1"/>
    </source>
</evidence>
<organism evidence="1 2">
    <name type="scientific">Cryptolaemus montrouzieri</name>
    <dbReference type="NCBI Taxonomy" id="559131"/>
    <lineage>
        <taxon>Eukaryota</taxon>
        <taxon>Metazoa</taxon>
        <taxon>Ecdysozoa</taxon>
        <taxon>Arthropoda</taxon>
        <taxon>Hexapoda</taxon>
        <taxon>Insecta</taxon>
        <taxon>Pterygota</taxon>
        <taxon>Neoptera</taxon>
        <taxon>Endopterygota</taxon>
        <taxon>Coleoptera</taxon>
        <taxon>Polyphaga</taxon>
        <taxon>Cucujiformia</taxon>
        <taxon>Coccinelloidea</taxon>
        <taxon>Coccinellidae</taxon>
        <taxon>Scymninae</taxon>
        <taxon>Scymnini</taxon>
        <taxon>Cryptolaemus</taxon>
    </lineage>
</organism>
<reference evidence="1 2" key="1">
    <citation type="journal article" date="2021" name="BMC Biol.">
        <title>Horizontally acquired antibacterial genes associated with adaptive radiation of ladybird beetles.</title>
        <authorList>
            <person name="Li H.S."/>
            <person name="Tang X.F."/>
            <person name="Huang Y.H."/>
            <person name="Xu Z.Y."/>
            <person name="Chen M.L."/>
            <person name="Du X.Y."/>
            <person name="Qiu B.Y."/>
            <person name="Chen P.T."/>
            <person name="Zhang W."/>
            <person name="Slipinski A."/>
            <person name="Escalona H.E."/>
            <person name="Waterhouse R.M."/>
            <person name="Zwick A."/>
            <person name="Pang H."/>
        </authorList>
    </citation>
    <scope>NUCLEOTIDE SEQUENCE [LARGE SCALE GENOMIC DNA]</scope>
    <source>
        <strain evidence="1">SYSU2018</strain>
    </source>
</reference>
<protein>
    <submittedName>
        <fullName evidence="1">Uncharacterized protein</fullName>
    </submittedName>
</protein>
<dbReference type="AlphaFoldDB" id="A0ABD2P8N6"/>
<gene>
    <name evidence="1" type="ORF">HHI36_001784</name>
</gene>
<keyword evidence="2" id="KW-1185">Reference proteome</keyword>